<proteinExistence type="predicted"/>
<feature type="transmembrane region" description="Helical" evidence="1">
    <location>
        <begin position="81"/>
        <end position="101"/>
    </location>
</feature>
<dbReference type="PANTHER" id="PTHR34351">
    <property type="entry name" value="SLR1927 PROTEIN-RELATED"/>
    <property type="match status" value="1"/>
</dbReference>
<evidence type="ECO:0000313" key="4">
    <source>
        <dbReference type="Proteomes" id="UP000320216"/>
    </source>
</evidence>
<feature type="domain" description="DUF58" evidence="2">
    <location>
        <begin position="243"/>
        <end position="331"/>
    </location>
</feature>
<dbReference type="KEGG" id="huw:FPZ11_04460"/>
<evidence type="ECO:0000259" key="2">
    <source>
        <dbReference type="Pfam" id="PF01882"/>
    </source>
</evidence>
<evidence type="ECO:0000256" key="1">
    <source>
        <dbReference type="SAM" id="Phobius"/>
    </source>
</evidence>
<evidence type="ECO:0000313" key="3">
    <source>
        <dbReference type="EMBL" id="QDZ14129.1"/>
    </source>
</evidence>
<feature type="transmembrane region" description="Helical" evidence="1">
    <location>
        <begin position="45"/>
        <end position="75"/>
    </location>
</feature>
<accession>A0A5B8M2J9</accession>
<reference evidence="3 4" key="1">
    <citation type="submission" date="2019-07" db="EMBL/GenBank/DDBJ databases">
        <title>Full genome sequence of Humibacter sp. WJ7-1.</title>
        <authorList>
            <person name="Im W.-T."/>
        </authorList>
    </citation>
    <scope>NUCLEOTIDE SEQUENCE [LARGE SCALE GENOMIC DNA]</scope>
    <source>
        <strain evidence="3 4">WJ7-1</strain>
    </source>
</reference>
<keyword evidence="1" id="KW-0812">Transmembrane</keyword>
<dbReference type="AlphaFoldDB" id="A0A5B8M2J9"/>
<gene>
    <name evidence="3" type="ORF">FPZ11_04460</name>
</gene>
<dbReference type="Proteomes" id="UP000320216">
    <property type="component" value="Chromosome"/>
</dbReference>
<dbReference type="InterPro" id="IPR002881">
    <property type="entry name" value="DUF58"/>
</dbReference>
<dbReference type="RefSeq" id="WP_146318730.1">
    <property type="nucleotide sequence ID" value="NZ_CP042305.1"/>
</dbReference>
<sequence length="433" mass="47455">MTETTGTGAPRRSQASFALRELLRALSDGLAALIRAGRRVIDRPLLAVARAAGVVTTFGWIVLVSALVSFVLAFVLGWAEFAYLGFTLTLGMLAACAYLFGRATYRVAIELTPRRVTAGDRAMGNMVVANIGQRSVLPTRMELPVGEGLAEFVVPRLAPAAEEENLFAIPTHKRALIVAGPAISVRGDQLGLLRRTTRWSDQVELFVHPRVARIAATARGLVRDLEGQTTSVITDSDLAFHALRAYEPGDDIRNVHWRSTARTGQLMVRQYQETRRSQLLLLMSADRRFYASDDEFELAVSALASVAIQVISEESELDVLWEKAALRSRTPMTLLDDTCRIERIESRYESLREFARTVGARLAVPSLVVAVVGSGASHQELHAMSMLYPSDTPVVFVRAAIDEEPSVRKVGTAFLATVTRLNELGLLLQKAGR</sequence>
<keyword evidence="4" id="KW-1185">Reference proteome</keyword>
<keyword evidence="1" id="KW-1133">Transmembrane helix</keyword>
<organism evidence="3 4">
    <name type="scientific">Humibacter ginsenosidimutans</name>
    <dbReference type="NCBI Taxonomy" id="2599293"/>
    <lineage>
        <taxon>Bacteria</taxon>
        <taxon>Bacillati</taxon>
        <taxon>Actinomycetota</taxon>
        <taxon>Actinomycetes</taxon>
        <taxon>Micrococcales</taxon>
        <taxon>Microbacteriaceae</taxon>
        <taxon>Humibacter</taxon>
    </lineage>
</organism>
<dbReference type="Pfam" id="PF01882">
    <property type="entry name" value="DUF58"/>
    <property type="match status" value="1"/>
</dbReference>
<name>A0A5B8M2J9_9MICO</name>
<dbReference type="EMBL" id="CP042305">
    <property type="protein sequence ID" value="QDZ14129.1"/>
    <property type="molecule type" value="Genomic_DNA"/>
</dbReference>
<dbReference type="PANTHER" id="PTHR34351:SF1">
    <property type="entry name" value="SLR1927 PROTEIN"/>
    <property type="match status" value="1"/>
</dbReference>
<dbReference type="OrthoDB" id="9812729at2"/>
<protein>
    <submittedName>
        <fullName evidence="3">DUF58 domain-containing protein</fullName>
    </submittedName>
</protein>
<keyword evidence="1" id="KW-0472">Membrane</keyword>